<dbReference type="AlphaFoldDB" id="A0AAF5PRZ6"/>
<sequence>MIIKFKRISPMFRCKEVKHSKKKTTNKDALIGAVVAVVERFRRRRDGNRTVAKEPEDTERIILQIIMHNLKKANPTTLNNVSRTISRTYKETCSRTISRTVLIIVGKTLLHNYQSKYENPLLLSIDKNKRHTQFDLAMDDDDNVQPDIFTDSGSGSYFREITWMTMMTFGNINTFILLQSTTKKCETHLISGDDDAFWITIESSLADNAEPELVAITYDLGRRRFR</sequence>
<evidence type="ECO:0000313" key="2">
    <source>
        <dbReference type="WBParaSite" id="mrna-Wban_04719"/>
    </source>
</evidence>
<proteinExistence type="predicted"/>
<dbReference type="Proteomes" id="UP000093561">
    <property type="component" value="Unassembled WGS sequence"/>
</dbReference>
<evidence type="ECO:0000313" key="1">
    <source>
        <dbReference type="Proteomes" id="UP000093561"/>
    </source>
</evidence>
<reference evidence="1" key="1">
    <citation type="submission" date="2015-03" db="EMBL/GenBank/DDBJ databases">
        <title>Wuchereria bancrofti Genome Sequencing Papua New Guinea Strain.</title>
        <authorList>
            <person name="Small S.T."/>
            <person name="Serre D."/>
            <person name="Zimmerman P.A."/>
        </authorList>
    </citation>
    <scope>NUCLEOTIDE SEQUENCE [LARGE SCALE GENOMIC DNA]</scope>
    <source>
        <strain evidence="1">pt0022</strain>
    </source>
</reference>
<accession>A0AAF5PRZ6</accession>
<name>A0AAF5PRZ6_WUCBA</name>
<organism evidence="1 2">
    <name type="scientific">Wuchereria bancrofti</name>
    <dbReference type="NCBI Taxonomy" id="6293"/>
    <lineage>
        <taxon>Eukaryota</taxon>
        <taxon>Metazoa</taxon>
        <taxon>Ecdysozoa</taxon>
        <taxon>Nematoda</taxon>
        <taxon>Chromadorea</taxon>
        <taxon>Rhabditida</taxon>
        <taxon>Spirurina</taxon>
        <taxon>Spiruromorpha</taxon>
        <taxon>Filarioidea</taxon>
        <taxon>Onchocercidae</taxon>
        <taxon>Wuchereria</taxon>
    </lineage>
</organism>
<reference evidence="2" key="3">
    <citation type="submission" date="2024-02" db="UniProtKB">
        <authorList>
            <consortium name="WormBaseParasite"/>
        </authorList>
    </citation>
    <scope>IDENTIFICATION</scope>
    <source>
        <strain evidence="2">pt0022</strain>
    </source>
</reference>
<dbReference type="WBParaSite" id="mrna-Wban_04719">
    <property type="protein sequence ID" value="mrna-Wban_04719"/>
    <property type="gene ID" value="Wban_04719"/>
</dbReference>
<reference evidence="1" key="2">
    <citation type="journal article" date="2016" name="Mol. Ecol.">
        <title>Population genomics of the filarial nematode parasite Wuchereria bancrofti from mosquitoes.</title>
        <authorList>
            <person name="Small S.T."/>
            <person name="Reimer L.J."/>
            <person name="Tisch D.J."/>
            <person name="King C.L."/>
            <person name="Christensen B.M."/>
            <person name="Siba P.M."/>
            <person name="Kazura J.W."/>
            <person name="Serre D."/>
            <person name="Zimmerman P.A."/>
        </authorList>
    </citation>
    <scope>NUCLEOTIDE SEQUENCE</scope>
    <source>
        <strain evidence="1">pt0022</strain>
    </source>
</reference>
<protein>
    <submittedName>
        <fullName evidence="2">Uncharacterized protein</fullName>
    </submittedName>
</protein>